<evidence type="ECO:0000313" key="3">
    <source>
        <dbReference type="Proteomes" id="UP000633509"/>
    </source>
</evidence>
<reference evidence="2 3" key="1">
    <citation type="submission" date="2020-10" db="EMBL/GenBank/DDBJ databases">
        <title>Sequencing the genomes of 1000 actinobacteria strains.</title>
        <authorList>
            <person name="Klenk H.-P."/>
        </authorList>
    </citation>
    <scope>NUCLEOTIDE SEQUENCE [LARGE SCALE GENOMIC DNA]</scope>
    <source>
        <strain evidence="2 3">DSM 43173</strain>
    </source>
</reference>
<comment type="caution">
    <text evidence="2">The sequence shown here is derived from an EMBL/GenBank/DDBJ whole genome shotgun (WGS) entry which is preliminary data.</text>
</comment>
<dbReference type="NCBIfam" id="TIGR02547">
    <property type="entry name" value="casA_cse1"/>
    <property type="match status" value="1"/>
</dbReference>
<evidence type="ECO:0000313" key="2">
    <source>
        <dbReference type="EMBL" id="MBE1584596.1"/>
    </source>
</evidence>
<feature type="region of interest" description="Disordered" evidence="1">
    <location>
        <begin position="536"/>
        <end position="559"/>
    </location>
</feature>
<dbReference type="InterPro" id="IPR013381">
    <property type="entry name" value="CRISPR-assoc_prot_Cse1"/>
</dbReference>
<keyword evidence="3" id="KW-1185">Reference proteome</keyword>
<dbReference type="Pfam" id="PF09481">
    <property type="entry name" value="CRISPR_Cse1"/>
    <property type="match status" value="1"/>
</dbReference>
<dbReference type="EMBL" id="JADBEK010000001">
    <property type="protein sequence ID" value="MBE1584596.1"/>
    <property type="molecule type" value="Genomic_DNA"/>
</dbReference>
<organism evidence="2 3">
    <name type="scientific">Nonomuraea angiospora</name>
    <dbReference type="NCBI Taxonomy" id="46172"/>
    <lineage>
        <taxon>Bacteria</taxon>
        <taxon>Bacillati</taxon>
        <taxon>Actinomycetota</taxon>
        <taxon>Actinomycetes</taxon>
        <taxon>Streptosporangiales</taxon>
        <taxon>Streptosporangiaceae</taxon>
        <taxon>Nonomuraea</taxon>
    </lineage>
</organism>
<accession>A0ABR9LVB9</accession>
<gene>
    <name evidence="2" type="ORF">H4W80_002854</name>
</gene>
<dbReference type="Proteomes" id="UP000633509">
    <property type="component" value="Unassembled WGS sequence"/>
</dbReference>
<dbReference type="Gene3D" id="1.10.132.100">
    <property type="match status" value="1"/>
</dbReference>
<evidence type="ECO:0000256" key="1">
    <source>
        <dbReference type="SAM" id="MobiDB-lite"/>
    </source>
</evidence>
<name>A0ABR9LVB9_9ACTN</name>
<sequence length="559" mass="61596">MFSYDLVDSPWLLPRPRGETAAKPCSLRETLLHADQFDALEVEVSTHTPALLRQVLLPVVMHALGRPVDREQWARRFANGRFTETEQETLSAYLDEVRPRFDLFGSEAPFAQAAGLHTAKDETKGSALLVASQASGNNVPLFSTRTEGEPLPLTPAEAVHWLLHTHCWDTAGIKSGAADDTLAKAGKTTGNVTGPLGSLGVIVPMGRTLFETLMLNIPIGRQPADDLPQWRRPPSSGQWAPRHATGLLDLWTWQARRIRLIPEQTEHGLRVCRVVLCAGDRLQAIPEWEPHTAWTFAKETKSPTGTVRRPRRHVPGKAAWRGMEALLAAERQNGDGGVETSVLLSQLADLQADDALPFDYPLQVQTIGIVYGTQSAVVEDVLFDSIPLPIAGLRTETDTYTTLVEVTEQAEDLARAVNNLSGDLRRARGADPIPWNRGQRPGEFVLHALDPLVRRFLVGVRASADDPDLLERGRTAWEKLAYRHTQDVADKLLATATGSEFAGRVVKKDKTEYVYRLASAEQNFRQRLRAALPRWAQSVRDDPDAGSAELSAGRAPQPA</sequence>
<dbReference type="RefSeq" id="WP_192785485.1">
    <property type="nucleotide sequence ID" value="NZ_JADBEK010000001.1"/>
</dbReference>
<protein>
    <submittedName>
        <fullName evidence="2">CRISPR system Cascade subunit CasA</fullName>
    </submittedName>
</protein>
<proteinExistence type="predicted"/>